<evidence type="ECO:0000256" key="3">
    <source>
        <dbReference type="ARBA" id="ARBA00006602"/>
    </source>
</evidence>
<dbReference type="EMBL" id="JABRWJ010000008">
    <property type="protein sequence ID" value="NRF70201.1"/>
    <property type="molecule type" value="Genomic_DNA"/>
</dbReference>
<feature type="compositionally biased region" description="Polar residues" evidence="10">
    <location>
        <begin position="1"/>
        <end position="10"/>
    </location>
</feature>
<protein>
    <recommendedName>
        <fullName evidence="4">Flagellar assembly protein FliH</fullName>
    </recommendedName>
</protein>
<evidence type="ECO:0000256" key="5">
    <source>
        <dbReference type="ARBA" id="ARBA00022448"/>
    </source>
</evidence>
<keyword evidence="12" id="KW-0282">Flagellum</keyword>
<keyword evidence="7" id="KW-1005">Bacterial flagellum biogenesis</keyword>
<comment type="similarity">
    <text evidence="3">Belongs to the FliH family.</text>
</comment>
<dbReference type="InterPro" id="IPR051472">
    <property type="entry name" value="T3SS_Stator/FliH"/>
</dbReference>
<reference evidence="12 13" key="1">
    <citation type="submission" date="2020-05" db="EMBL/GenBank/DDBJ databases">
        <title>Aquincola sp. isolate from soil.</title>
        <authorList>
            <person name="Han J."/>
            <person name="Kim D.-U."/>
        </authorList>
    </citation>
    <scope>NUCLEOTIDE SEQUENCE [LARGE SCALE GENOMIC DNA]</scope>
    <source>
        <strain evidence="12 13">S2</strain>
    </source>
</reference>
<keyword evidence="6" id="KW-0963">Cytoplasm</keyword>
<dbReference type="PANTHER" id="PTHR34982:SF1">
    <property type="entry name" value="FLAGELLAR ASSEMBLY PROTEIN FLIH"/>
    <property type="match status" value="1"/>
</dbReference>
<feature type="compositionally biased region" description="Polar residues" evidence="10">
    <location>
        <begin position="42"/>
        <end position="56"/>
    </location>
</feature>
<feature type="region of interest" description="Disordered" evidence="10">
    <location>
        <begin position="40"/>
        <end position="62"/>
    </location>
</feature>
<sequence length="249" mass="26657">MSSSKSNNGPRQVPPPPNSRAGNNAYTRFIPREELQGFASWMPNTFGDNPTAQSSVRAAVPEPEPVSTESAAAIIQAQMHAARQDGYRDGYRDGLVALESFKQSFAQQLAGQFGLVLTNFDHELGALEQHIATSVSRIATQLARQVVRSELTARPELVVQVAIDAVNAVLMSARQITVYVHPEDQAMIAGGAGEVLAARGARLVSQPNIDRGGVLIESDAGTVDARISARWNQAVQALGTQVDWTPGDD</sequence>
<keyword evidence="12" id="KW-0969">Cilium</keyword>
<evidence type="ECO:0000256" key="1">
    <source>
        <dbReference type="ARBA" id="ARBA00003041"/>
    </source>
</evidence>
<comment type="caution">
    <text evidence="12">The sequence shown here is derived from an EMBL/GenBank/DDBJ whole genome shotgun (WGS) entry which is preliminary data.</text>
</comment>
<keyword evidence="13" id="KW-1185">Reference proteome</keyword>
<evidence type="ECO:0000256" key="4">
    <source>
        <dbReference type="ARBA" id="ARBA00016507"/>
    </source>
</evidence>
<dbReference type="Proteomes" id="UP000737171">
    <property type="component" value="Unassembled WGS sequence"/>
</dbReference>
<dbReference type="InterPro" id="IPR000563">
    <property type="entry name" value="Flag_FliH"/>
</dbReference>
<keyword evidence="5" id="KW-0813">Transport</keyword>
<evidence type="ECO:0000313" key="12">
    <source>
        <dbReference type="EMBL" id="NRF70201.1"/>
    </source>
</evidence>
<dbReference type="RefSeq" id="WP_173128745.1">
    <property type="nucleotide sequence ID" value="NZ_JABRWJ010000008.1"/>
</dbReference>
<evidence type="ECO:0000256" key="8">
    <source>
        <dbReference type="ARBA" id="ARBA00022927"/>
    </source>
</evidence>
<evidence type="ECO:0000256" key="10">
    <source>
        <dbReference type="SAM" id="MobiDB-lite"/>
    </source>
</evidence>
<evidence type="ECO:0000259" key="11">
    <source>
        <dbReference type="Pfam" id="PF02108"/>
    </source>
</evidence>
<proteinExistence type="inferred from homology"/>
<organism evidence="12 13">
    <name type="scientific">Pseudaquabacterium terrae</name>
    <dbReference type="NCBI Taxonomy" id="2732868"/>
    <lineage>
        <taxon>Bacteria</taxon>
        <taxon>Pseudomonadati</taxon>
        <taxon>Pseudomonadota</taxon>
        <taxon>Betaproteobacteria</taxon>
        <taxon>Burkholderiales</taxon>
        <taxon>Sphaerotilaceae</taxon>
        <taxon>Pseudaquabacterium</taxon>
    </lineage>
</organism>
<evidence type="ECO:0000256" key="6">
    <source>
        <dbReference type="ARBA" id="ARBA00022490"/>
    </source>
</evidence>
<keyword evidence="8" id="KW-0653">Protein transport</keyword>
<keyword evidence="9" id="KW-1006">Bacterial flagellum protein export</keyword>
<feature type="domain" description="Flagellar assembly protein FliH/Type III secretion system HrpE" evidence="11">
    <location>
        <begin position="110"/>
        <end position="233"/>
    </location>
</feature>
<comment type="function">
    <text evidence="1">Needed for flagellar regrowth and assembly.</text>
</comment>
<dbReference type="Pfam" id="PF02108">
    <property type="entry name" value="FliH"/>
    <property type="match status" value="1"/>
</dbReference>
<evidence type="ECO:0000313" key="13">
    <source>
        <dbReference type="Proteomes" id="UP000737171"/>
    </source>
</evidence>
<keyword evidence="12" id="KW-0966">Cell projection</keyword>
<dbReference type="PRINTS" id="PR01003">
    <property type="entry name" value="FLGFLIH"/>
</dbReference>
<feature type="region of interest" description="Disordered" evidence="10">
    <location>
        <begin position="1"/>
        <end position="28"/>
    </location>
</feature>
<evidence type="ECO:0000256" key="7">
    <source>
        <dbReference type="ARBA" id="ARBA00022795"/>
    </source>
</evidence>
<comment type="subcellular location">
    <subcellularLocation>
        <location evidence="2">Cytoplasm</location>
    </subcellularLocation>
</comment>
<dbReference type="PANTHER" id="PTHR34982">
    <property type="entry name" value="YOP PROTEINS TRANSLOCATION PROTEIN L"/>
    <property type="match status" value="1"/>
</dbReference>
<evidence type="ECO:0000256" key="2">
    <source>
        <dbReference type="ARBA" id="ARBA00004496"/>
    </source>
</evidence>
<name>A0ABX2ENH8_9BURK</name>
<accession>A0ABX2ENH8</accession>
<evidence type="ECO:0000256" key="9">
    <source>
        <dbReference type="ARBA" id="ARBA00023225"/>
    </source>
</evidence>
<dbReference type="InterPro" id="IPR018035">
    <property type="entry name" value="Flagellar_FliH/T3SS_HrpE"/>
</dbReference>
<gene>
    <name evidence="12" type="ORF">HLB44_24645</name>
</gene>